<evidence type="ECO:0000313" key="2">
    <source>
        <dbReference type="Proteomes" id="UP000309594"/>
    </source>
</evidence>
<name>A0A4U1GFI0_9SPHI</name>
<dbReference type="EMBL" id="SWDX01000003">
    <property type="protein sequence ID" value="TKC62494.1"/>
    <property type="molecule type" value="Genomic_DNA"/>
</dbReference>
<proteinExistence type="predicted"/>
<dbReference type="RefSeq" id="WP_136880075.1">
    <property type="nucleotide sequence ID" value="NZ_SWDX01000003.1"/>
</dbReference>
<evidence type="ECO:0008006" key="3">
    <source>
        <dbReference type="Google" id="ProtNLM"/>
    </source>
</evidence>
<gene>
    <name evidence="1" type="ORF">FBD94_09775</name>
</gene>
<evidence type="ECO:0000313" key="1">
    <source>
        <dbReference type="EMBL" id="TKC62494.1"/>
    </source>
</evidence>
<accession>A0A4U1GFI0</accession>
<protein>
    <recommendedName>
        <fullName evidence="3">AbiJ N-terminal domain-containing protein</fullName>
    </recommendedName>
</protein>
<comment type="caution">
    <text evidence="1">The sequence shown here is derived from an EMBL/GenBank/DDBJ whole genome shotgun (WGS) entry which is preliminary data.</text>
</comment>
<organism evidence="1 2">
    <name type="scientific">Pedobacter hiemivivus</name>
    <dbReference type="NCBI Taxonomy" id="2530454"/>
    <lineage>
        <taxon>Bacteria</taxon>
        <taxon>Pseudomonadati</taxon>
        <taxon>Bacteroidota</taxon>
        <taxon>Sphingobacteriia</taxon>
        <taxon>Sphingobacteriales</taxon>
        <taxon>Sphingobacteriaceae</taxon>
        <taxon>Pedobacter</taxon>
    </lineage>
</organism>
<dbReference type="Proteomes" id="UP000309594">
    <property type="component" value="Unassembled WGS sequence"/>
</dbReference>
<reference evidence="1 2" key="1">
    <citation type="submission" date="2019-04" db="EMBL/GenBank/DDBJ databases">
        <title>Pedobacter sp. RP-1-16 sp. nov., isolated from Arctic soil.</title>
        <authorList>
            <person name="Dahal R.H."/>
            <person name="Kim D.-U."/>
        </authorList>
    </citation>
    <scope>NUCLEOTIDE SEQUENCE [LARGE SCALE GENOMIC DNA]</scope>
    <source>
        <strain evidence="1 2">RP-1-16</strain>
    </source>
</reference>
<sequence length="297" mass="33895">MKLNRPAILKLAEMICGNLPFDYFPYRSSSHLTKFFIDLDLDYVHEGATRHIWVQSVLNELNDKEPEDGAFPNRDLTRLIESLVNPDYFLFDEKVDHNKAVQAVKTAIKTSKLTLKELSDGQYLVALLNGEFISTAVKQADAIKHITFAPTVFQVPEKPVNQNLVSVMMPFNAAFHGTYDAIKKTCDYMDLECLRADDIWQNSTFIQDIFELIYTSNIIVVDFSTRNPNVMYETGIAHTLGKTVIPIAQSINDIPSDLTHHRALIYLPNHEGYRNLSNELWARLCTILGRKKQVNKT</sequence>
<dbReference type="AlphaFoldDB" id="A0A4U1GFI0"/>